<reference evidence="2 3" key="1">
    <citation type="submission" date="2016-07" db="EMBL/GenBank/DDBJ databases">
        <title>Multiple horizontal gene transfer events from other fungi enriched the ability of initially mycotrophic Trichoderma (Ascomycota) to feed on dead plant biomass.</title>
        <authorList>
            <consortium name="DOE Joint Genome Institute"/>
            <person name="Aerts A."/>
            <person name="Atanasova L."/>
            <person name="Chenthamara K."/>
            <person name="Zhang J."/>
            <person name="Grujic M."/>
            <person name="Henrissat B."/>
            <person name="Kuo A."/>
            <person name="Salamov A."/>
            <person name="Lipzen A."/>
            <person name="Labutti K."/>
            <person name="Barry K."/>
            <person name="Miao Y."/>
            <person name="Rahimi M.J."/>
            <person name="Shen Q."/>
            <person name="Grigoriev I.V."/>
            <person name="Kubicek C.P."/>
            <person name="Druzhinina I.S."/>
        </authorList>
    </citation>
    <scope>NUCLEOTIDE SEQUENCE [LARGE SCALE GENOMIC DNA]</scope>
    <source>
        <strain evidence="2 3">ATCC 18648</strain>
    </source>
</reference>
<accession>A0A2T4C8Q1</accession>
<dbReference type="Proteomes" id="UP000240760">
    <property type="component" value="Unassembled WGS sequence"/>
</dbReference>
<proteinExistence type="predicted"/>
<sequence length="137" mass="15617">MYYVPPTEYDRRRWFIDTTVMWETRGIAQGSASRRRTILGWPSTSSLGRPTPLPVLGNQTSVVTMWRQVSEIRNPGSLDRIARSQPSPRSSLFSDSWTHPRSSCAVCLWPPNGSPMCTSHASGEQQLVKKWKRTHDE</sequence>
<keyword evidence="3" id="KW-1185">Reference proteome</keyword>
<protein>
    <submittedName>
        <fullName evidence="2">Uncharacterized protein</fullName>
    </submittedName>
</protein>
<feature type="region of interest" description="Disordered" evidence="1">
    <location>
        <begin position="77"/>
        <end position="98"/>
    </location>
</feature>
<evidence type="ECO:0000313" key="2">
    <source>
        <dbReference type="EMBL" id="PTB77951.1"/>
    </source>
</evidence>
<dbReference type="EMBL" id="KZ679130">
    <property type="protein sequence ID" value="PTB77951.1"/>
    <property type="molecule type" value="Genomic_DNA"/>
</dbReference>
<evidence type="ECO:0000313" key="3">
    <source>
        <dbReference type="Proteomes" id="UP000240760"/>
    </source>
</evidence>
<name>A0A2T4C8Q1_TRILO</name>
<gene>
    <name evidence="2" type="ORF">M440DRAFT_1228838</name>
</gene>
<dbReference type="AlphaFoldDB" id="A0A2T4C8Q1"/>
<feature type="compositionally biased region" description="Polar residues" evidence="1">
    <location>
        <begin position="84"/>
        <end position="98"/>
    </location>
</feature>
<organism evidence="2 3">
    <name type="scientific">Trichoderma longibrachiatum ATCC 18648</name>
    <dbReference type="NCBI Taxonomy" id="983965"/>
    <lineage>
        <taxon>Eukaryota</taxon>
        <taxon>Fungi</taxon>
        <taxon>Dikarya</taxon>
        <taxon>Ascomycota</taxon>
        <taxon>Pezizomycotina</taxon>
        <taxon>Sordariomycetes</taxon>
        <taxon>Hypocreomycetidae</taxon>
        <taxon>Hypocreales</taxon>
        <taxon>Hypocreaceae</taxon>
        <taxon>Trichoderma</taxon>
    </lineage>
</organism>
<evidence type="ECO:0000256" key="1">
    <source>
        <dbReference type="SAM" id="MobiDB-lite"/>
    </source>
</evidence>